<feature type="region of interest" description="Disordered" evidence="2">
    <location>
        <begin position="546"/>
        <end position="595"/>
    </location>
</feature>
<dbReference type="CDD" id="cd12148">
    <property type="entry name" value="fungal_TF_MHR"/>
    <property type="match status" value="1"/>
</dbReference>
<dbReference type="PROSITE" id="PS00463">
    <property type="entry name" value="ZN2_CY6_FUNGAL_1"/>
    <property type="match status" value="1"/>
</dbReference>
<feature type="region of interest" description="Disordered" evidence="2">
    <location>
        <begin position="630"/>
        <end position="692"/>
    </location>
</feature>
<dbReference type="Proteomes" id="UP000800235">
    <property type="component" value="Unassembled WGS sequence"/>
</dbReference>
<accession>A0A9P4P320</accession>
<organism evidence="4 5">
    <name type="scientific">Tothia fuscella</name>
    <dbReference type="NCBI Taxonomy" id="1048955"/>
    <lineage>
        <taxon>Eukaryota</taxon>
        <taxon>Fungi</taxon>
        <taxon>Dikarya</taxon>
        <taxon>Ascomycota</taxon>
        <taxon>Pezizomycotina</taxon>
        <taxon>Dothideomycetes</taxon>
        <taxon>Pleosporomycetidae</taxon>
        <taxon>Venturiales</taxon>
        <taxon>Cylindrosympodiaceae</taxon>
        <taxon>Tothia</taxon>
    </lineage>
</organism>
<evidence type="ECO:0000256" key="1">
    <source>
        <dbReference type="ARBA" id="ARBA00023242"/>
    </source>
</evidence>
<reference evidence="4" key="1">
    <citation type="journal article" date="2020" name="Stud. Mycol.">
        <title>101 Dothideomycetes genomes: a test case for predicting lifestyles and emergence of pathogens.</title>
        <authorList>
            <person name="Haridas S."/>
            <person name="Albert R."/>
            <person name="Binder M."/>
            <person name="Bloem J."/>
            <person name="Labutti K."/>
            <person name="Salamov A."/>
            <person name="Andreopoulos B."/>
            <person name="Baker S."/>
            <person name="Barry K."/>
            <person name="Bills G."/>
            <person name="Bluhm B."/>
            <person name="Cannon C."/>
            <person name="Castanera R."/>
            <person name="Culley D."/>
            <person name="Daum C."/>
            <person name="Ezra D."/>
            <person name="Gonzalez J."/>
            <person name="Henrissat B."/>
            <person name="Kuo A."/>
            <person name="Liang C."/>
            <person name="Lipzen A."/>
            <person name="Lutzoni F."/>
            <person name="Magnuson J."/>
            <person name="Mondo S."/>
            <person name="Nolan M."/>
            <person name="Ohm R."/>
            <person name="Pangilinan J."/>
            <person name="Park H.-J."/>
            <person name="Ramirez L."/>
            <person name="Alfaro M."/>
            <person name="Sun H."/>
            <person name="Tritt A."/>
            <person name="Yoshinaga Y."/>
            <person name="Zwiers L.-H."/>
            <person name="Turgeon B."/>
            <person name="Goodwin S."/>
            <person name="Spatafora J."/>
            <person name="Crous P."/>
            <person name="Grigoriev I."/>
        </authorList>
    </citation>
    <scope>NUCLEOTIDE SEQUENCE</scope>
    <source>
        <strain evidence="4">CBS 130266</strain>
    </source>
</reference>
<dbReference type="Gene3D" id="4.10.240.10">
    <property type="entry name" value="Zn(2)-C6 fungal-type DNA-binding domain"/>
    <property type="match status" value="1"/>
</dbReference>
<dbReference type="GO" id="GO:0008270">
    <property type="term" value="F:zinc ion binding"/>
    <property type="evidence" value="ECO:0007669"/>
    <property type="project" value="InterPro"/>
</dbReference>
<dbReference type="OrthoDB" id="5244761at2759"/>
<evidence type="ECO:0000313" key="4">
    <source>
        <dbReference type="EMBL" id="KAF2436317.1"/>
    </source>
</evidence>
<feature type="region of interest" description="Disordered" evidence="2">
    <location>
        <begin position="1128"/>
        <end position="1165"/>
    </location>
</feature>
<name>A0A9P4P320_9PEZI</name>
<sequence>MEADPDAKRARRDHEHPAYPHSAPPLRPATAPVPAHVPAPHQYSEPPPSAPPSAPPSHSYQPPTSRPPSAHHPTASGVPIYRRDSDPRSHTQHPPPTSQHGYHEHRPSYGSVNQSHPRSYPEQSPPRHTGATGLSGPSLQVQDSKLSQDMHDPGHPPPGYGPPLMEHHPNGGPSNGLPYLPQHDPYAVGSHPPGYPPPAPATAGAGAYAQGGAYHAGGPTNYGTVTRRKQVRATQACNNCRQRKQKCDEAKPCSYCQNESLKCEYREVPPPKTDRSITQILESTKGTEDRVAQFEDRLAQLGDTVERMGDTVERMGGTLEQMGGMMEKILNVVTSPNHDATSPESGGQVYHQSEYHASHAVKSSDFRLAGPSQQSVRAIKQETEPQLQVVDPGLQEHETGAHYLMGWPVIKDFFANAGITKREYVQEEDEKQGTLRPYGASELPRSLEDHNSNHVTSPSWSAQSDPASANSPTDGLNGVEFGPSADYNRENIGGLNPDGSLKLDRETVQRLYASYMKHMWVMHPFLDVSWLQRKLHKFMPPPGPVGRSPNFAMPGAPASYHGLPTKRKRPSEPSDHLSDPATPETAQWERSPQKPERSMTNAIILLVLALGKVLESDKFLLRDERLAAQGQQATDYQPSPGAVRPSPPHFSNQYPNYSRSNVPSPSYEQARSQAGSRGSSNDYAPNDTSRSIPPVLVRNADRYPGLAYFAYATDILGNNFGGNDIIHAQAFLLAGLYFGQLGRALESWSWITSGCRATMMLRAKKQVELDNPTTNESGRGVPYIGQDTDDDVALISILCWSALQLESDLRAELDRLPKTGDLMYSESKTRLPLRVVGVPDVHGQFIRLPDESLINSTNVMYSYTTQIYLRLALNRVHLSLYAPVSNDKNTTAKRHLAWADVDADSHWRNLADHRGLINKHPDYRWRDSDPPSNDMLTARIRAKYYGAAYIILRPYLYLALKWDQGDGLENFKNYADEWNKKQQGEENDQLYLPDRNITQAQVQADANLMHMFLWCCKKCIQCAINSTLAFDGVADPTENTRPRVTNIHGTATAQFSNILVLVCAYKSWLSPLVSKEILERLMKRTILLHQGLRPLSPVFDRNYQVLKEAEKQLLPFNSQIKAQLTHTTWHSPASMHSQSSMASPATNQGHYSTPGPTSQHSSFGH</sequence>
<feature type="domain" description="Zn(2)-C6 fungal-type" evidence="3">
    <location>
        <begin position="236"/>
        <end position="265"/>
    </location>
</feature>
<dbReference type="InterPro" id="IPR036864">
    <property type="entry name" value="Zn2-C6_fun-type_DNA-bd_sf"/>
</dbReference>
<dbReference type="AlphaFoldDB" id="A0A9P4P320"/>
<dbReference type="PROSITE" id="PS50048">
    <property type="entry name" value="ZN2_CY6_FUNGAL_2"/>
    <property type="match status" value="1"/>
</dbReference>
<gene>
    <name evidence="4" type="ORF">EJ08DRAFT_234591</name>
</gene>
<evidence type="ECO:0000313" key="5">
    <source>
        <dbReference type="Proteomes" id="UP000800235"/>
    </source>
</evidence>
<feature type="compositionally biased region" description="Low complexity" evidence="2">
    <location>
        <begin position="28"/>
        <end position="44"/>
    </location>
</feature>
<feature type="compositionally biased region" description="Basic and acidic residues" evidence="2">
    <location>
        <begin position="1"/>
        <end position="18"/>
    </location>
</feature>
<dbReference type="PANTHER" id="PTHR47785">
    <property type="entry name" value="ZN(II)2CYS6 TRANSCRIPTION FACTOR (EUROFUNG)-RELATED-RELATED"/>
    <property type="match status" value="1"/>
</dbReference>
<dbReference type="SMART" id="SM00066">
    <property type="entry name" value="GAL4"/>
    <property type="match status" value="1"/>
</dbReference>
<proteinExistence type="predicted"/>
<feature type="compositionally biased region" description="Polar residues" evidence="2">
    <location>
        <begin position="649"/>
        <end position="691"/>
    </location>
</feature>
<comment type="caution">
    <text evidence="4">The sequence shown here is derived from an EMBL/GenBank/DDBJ whole genome shotgun (WGS) entry which is preliminary data.</text>
</comment>
<feature type="region of interest" description="Disordered" evidence="2">
    <location>
        <begin position="1"/>
        <end position="202"/>
    </location>
</feature>
<dbReference type="SUPFAM" id="SSF57701">
    <property type="entry name" value="Zn2/Cys6 DNA-binding domain"/>
    <property type="match status" value="1"/>
</dbReference>
<dbReference type="Pfam" id="PF00172">
    <property type="entry name" value="Zn_clus"/>
    <property type="match status" value="1"/>
</dbReference>
<dbReference type="InterPro" id="IPR053181">
    <property type="entry name" value="EcdB-like_regulator"/>
</dbReference>
<feature type="compositionally biased region" description="Polar residues" evidence="2">
    <location>
        <begin position="135"/>
        <end position="145"/>
    </location>
</feature>
<dbReference type="EMBL" id="MU007011">
    <property type="protein sequence ID" value="KAF2436317.1"/>
    <property type="molecule type" value="Genomic_DNA"/>
</dbReference>
<feature type="compositionally biased region" description="Polar residues" evidence="2">
    <location>
        <begin position="453"/>
        <end position="474"/>
    </location>
</feature>
<feature type="region of interest" description="Disordered" evidence="2">
    <location>
        <begin position="425"/>
        <end position="501"/>
    </location>
</feature>
<keyword evidence="1" id="KW-0539">Nucleus</keyword>
<evidence type="ECO:0000256" key="2">
    <source>
        <dbReference type="SAM" id="MobiDB-lite"/>
    </source>
</evidence>
<evidence type="ECO:0000259" key="3">
    <source>
        <dbReference type="PROSITE" id="PS50048"/>
    </source>
</evidence>
<dbReference type="PANTHER" id="PTHR47785:SF4">
    <property type="entry name" value="ZN(II)2CYS6 TRANSCRIPTION FACTOR (EUROFUNG)"/>
    <property type="match status" value="1"/>
</dbReference>
<dbReference type="GO" id="GO:0000981">
    <property type="term" value="F:DNA-binding transcription factor activity, RNA polymerase II-specific"/>
    <property type="evidence" value="ECO:0007669"/>
    <property type="project" value="InterPro"/>
</dbReference>
<protein>
    <recommendedName>
        <fullName evidence="3">Zn(2)-C6 fungal-type domain-containing protein</fullName>
    </recommendedName>
</protein>
<keyword evidence="5" id="KW-1185">Reference proteome</keyword>
<dbReference type="InterPro" id="IPR001138">
    <property type="entry name" value="Zn2Cys6_DnaBD"/>
</dbReference>
<feature type="compositionally biased region" description="Pro residues" evidence="2">
    <location>
        <begin position="45"/>
        <end position="55"/>
    </location>
</feature>
<dbReference type="CDD" id="cd00067">
    <property type="entry name" value="GAL4"/>
    <property type="match status" value="1"/>
</dbReference>